<dbReference type="Pfam" id="PF09335">
    <property type="entry name" value="VTT_dom"/>
    <property type="match status" value="1"/>
</dbReference>
<evidence type="ECO:0000259" key="7">
    <source>
        <dbReference type="Pfam" id="PF09335"/>
    </source>
</evidence>
<dbReference type="PANTHER" id="PTHR12677:SF59">
    <property type="entry name" value="GOLGI APPARATUS MEMBRANE PROTEIN TVP38-RELATED"/>
    <property type="match status" value="1"/>
</dbReference>
<comment type="similarity">
    <text evidence="6">Belongs to the TVP38/TMEM64 family.</text>
</comment>
<accession>A0A5P9JX38</accession>
<keyword evidence="4 6" id="KW-1133">Transmembrane helix</keyword>
<evidence type="ECO:0000256" key="3">
    <source>
        <dbReference type="ARBA" id="ARBA00022692"/>
    </source>
</evidence>
<evidence type="ECO:0000256" key="6">
    <source>
        <dbReference type="RuleBase" id="RU366058"/>
    </source>
</evidence>
<dbReference type="EMBL" id="CP045423">
    <property type="protein sequence ID" value="QFU17402.1"/>
    <property type="molecule type" value="Genomic_DNA"/>
</dbReference>
<dbReference type="RefSeq" id="WP_152587037.1">
    <property type="nucleotide sequence ID" value="NZ_CP045423.1"/>
</dbReference>
<comment type="subcellular location">
    <subcellularLocation>
        <location evidence="1 6">Cell membrane</location>
        <topology evidence="1 6">Multi-pass membrane protein</topology>
    </subcellularLocation>
</comment>
<organism evidence="8 9">
    <name type="scientific">Microvirga thermotolerans</name>
    <dbReference type="NCBI Taxonomy" id="2651334"/>
    <lineage>
        <taxon>Bacteria</taxon>
        <taxon>Pseudomonadati</taxon>
        <taxon>Pseudomonadota</taxon>
        <taxon>Alphaproteobacteria</taxon>
        <taxon>Hyphomicrobiales</taxon>
        <taxon>Methylobacteriaceae</taxon>
        <taxon>Microvirga</taxon>
    </lineage>
</organism>
<protein>
    <recommendedName>
        <fullName evidence="6">TVP38/TMEM64 family membrane protein</fullName>
    </recommendedName>
</protein>
<feature type="transmembrane region" description="Helical" evidence="6">
    <location>
        <begin position="29"/>
        <end position="51"/>
    </location>
</feature>
<feature type="transmembrane region" description="Helical" evidence="6">
    <location>
        <begin position="160"/>
        <end position="182"/>
    </location>
</feature>
<dbReference type="AlphaFoldDB" id="A0A5P9JX38"/>
<dbReference type="KEGG" id="mico:GDR74_14920"/>
<evidence type="ECO:0000256" key="2">
    <source>
        <dbReference type="ARBA" id="ARBA00022475"/>
    </source>
</evidence>
<evidence type="ECO:0000256" key="4">
    <source>
        <dbReference type="ARBA" id="ARBA00022989"/>
    </source>
</evidence>
<proteinExistence type="inferred from homology"/>
<sequence>MRDGNGECGVAERGQANTAGNVPGRIRRFLPLALVALAAGAFFASGLHRVLSLESLVRHHDALRGFVAEHRAAALLTYALAYVAMVTLSIPASALMSALGGYLFGWAVGGGVAALAATAGGVNIFLIARTSLGELLRRRAGRRLQALAEGFRKDAFSYLLFMRLLPVMPFWVTNLAAALFGVRLKTFLVATQIGVLPATFAFAVAGSGLDEAIDRHMAAYRRCLGAGGSDCRLGLSPENLLTPELAIALAVLGILALAPVLVRWRRGRSGEERQ</sequence>
<name>A0A5P9JX38_9HYPH</name>
<dbReference type="InterPro" id="IPR032816">
    <property type="entry name" value="VTT_dom"/>
</dbReference>
<evidence type="ECO:0000313" key="8">
    <source>
        <dbReference type="EMBL" id="QFU17402.1"/>
    </source>
</evidence>
<keyword evidence="2 6" id="KW-1003">Cell membrane</keyword>
<feature type="transmembrane region" description="Helical" evidence="6">
    <location>
        <begin position="72"/>
        <end position="92"/>
    </location>
</feature>
<dbReference type="GO" id="GO:0005886">
    <property type="term" value="C:plasma membrane"/>
    <property type="evidence" value="ECO:0007669"/>
    <property type="project" value="UniProtKB-SubCell"/>
</dbReference>
<feature type="domain" description="VTT" evidence="7">
    <location>
        <begin position="91"/>
        <end position="207"/>
    </location>
</feature>
<dbReference type="PANTHER" id="PTHR12677">
    <property type="entry name" value="GOLGI APPARATUS MEMBRANE PROTEIN TVP38-RELATED"/>
    <property type="match status" value="1"/>
</dbReference>
<evidence type="ECO:0000313" key="9">
    <source>
        <dbReference type="Proteomes" id="UP000325614"/>
    </source>
</evidence>
<keyword evidence="5 6" id="KW-0472">Membrane</keyword>
<reference evidence="8 9" key="1">
    <citation type="submission" date="2019-10" db="EMBL/GenBank/DDBJ databases">
        <title>Isolation, Identification of Microvirga thermotolerans HR1, a novel thermophilic bacterium and Comparative Genomics of the genus Microvirga.</title>
        <authorList>
            <person name="Li J."/>
            <person name="Zhang W."/>
            <person name="Lin M."/>
            <person name="Wang J."/>
        </authorList>
    </citation>
    <scope>NUCLEOTIDE SEQUENCE [LARGE SCALE GENOMIC DNA]</scope>
    <source>
        <strain evidence="8 9">HR1</strain>
    </source>
</reference>
<dbReference type="InterPro" id="IPR015414">
    <property type="entry name" value="TMEM64"/>
</dbReference>
<feature type="transmembrane region" description="Helical" evidence="6">
    <location>
        <begin position="245"/>
        <end position="264"/>
    </location>
</feature>
<gene>
    <name evidence="8" type="ORF">GDR74_14920</name>
</gene>
<feature type="transmembrane region" description="Helical" evidence="6">
    <location>
        <begin position="104"/>
        <end position="128"/>
    </location>
</feature>
<keyword evidence="3 6" id="KW-0812">Transmembrane</keyword>
<keyword evidence="9" id="KW-1185">Reference proteome</keyword>
<evidence type="ECO:0000256" key="5">
    <source>
        <dbReference type="ARBA" id="ARBA00023136"/>
    </source>
</evidence>
<evidence type="ECO:0000256" key="1">
    <source>
        <dbReference type="ARBA" id="ARBA00004651"/>
    </source>
</evidence>
<dbReference type="Proteomes" id="UP000325614">
    <property type="component" value="Chromosome"/>
</dbReference>